<protein>
    <submittedName>
        <fullName evidence="2">HXXEE domain-containing protein</fullName>
    </submittedName>
</protein>
<dbReference type="Proteomes" id="UP001597199">
    <property type="component" value="Unassembled WGS sequence"/>
</dbReference>
<dbReference type="InterPro" id="IPR025671">
    <property type="entry name" value="HXXEE"/>
</dbReference>
<gene>
    <name evidence="2" type="ORF">ACFQ41_06235</name>
</gene>
<reference evidence="3" key="1">
    <citation type="journal article" date="2019" name="Int. J. Syst. Evol. Microbiol.">
        <title>The Global Catalogue of Microorganisms (GCM) 10K type strain sequencing project: providing services to taxonomists for standard genome sequencing and annotation.</title>
        <authorList>
            <consortium name="The Broad Institute Genomics Platform"/>
            <consortium name="The Broad Institute Genome Sequencing Center for Infectious Disease"/>
            <person name="Wu L."/>
            <person name="Ma J."/>
        </authorList>
    </citation>
    <scope>NUCLEOTIDE SEQUENCE [LARGE SCALE GENOMIC DNA]</scope>
    <source>
        <strain evidence="3">CCM 9110</strain>
    </source>
</reference>
<evidence type="ECO:0000256" key="1">
    <source>
        <dbReference type="SAM" id="Phobius"/>
    </source>
</evidence>
<keyword evidence="3" id="KW-1185">Reference proteome</keyword>
<dbReference type="EMBL" id="JBHTOA010000025">
    <property type="protein sequence ID" value="MFD1398902.1"/>
    <property type="molecule type" value="Genomic_DNA"/>
</dbReference>
<keyword evidence="1" id="KW-0472">Membrane</keyword>
<comment type="caution">
    <text evidence="2">The sequence shown here is derived from an EMBL/GenBank/DDBJ whole genome shotgun (WGS) entry which is preliminary data.</text>
</comment>
<dbReference type="Pfam" id="PF13787">
    <property type="entry name" value="HXXEE"/>
    <property type="match status" value="1"/>
</dbReference>
<keyword evidence="1" id="KW-1133">Transmembrane helix</keyword>
<dbReference type="RefSeq" id="WP_204118489.1">
    <property type="nucleotide sequence ID" value="NZ_BOLV01000005.1"/>
</dbReference>
<evidence type="ECO:0000313" key="3">
    <source>
        <dbReference type="Proteomes" id="UP001597199"/>
    </source>
</evidence>
<sequence length="228" mass="26264">MKRIILHWYELAVYVAAGLAMLIALGDWSFEQRILLLSLCLLHVHFFEEFGFPGGFLWGGLKVEQGQVNADVAKWPLNMLSAWWGNEWFALAVYTVPLFLPRIHWLVLAAVIFAFTEVLMHVVIFNLGLRSWYNPGLVSALFGLMPTSVWYLHWALPQGRFSLDDLPLAILWIALNYWIAFKSPICNALTARTEYRLSKREVMKARIYMQRTHADANQLHHFGDEAGD</sequence>
<feature type="transmembrane region" description="Helical" evidence="1">
    <location>
        <begin position="137"/>
        <end position="156"/>
    </location>
</feature>
<feature type="transmembrane region" description="Helical" evidence="1">
    <location>
        <begin position="34"/>
        <end position="52"/>
    </location>
</feature>
<feature type="transmembrane region" description="Helical" evidence="1">
    <location>
        <begin position="6"/>
        <end position="25"/>
    </location>
</feature>
<organism evidence="2 3">
    <name type="scientific">Lacticaseibacillus suilingensis</name>
    <dbReference type="NCBI Taxonomy" id="2799577"/>
    <lineage>
        <taxon>Bacteria</taxon>
        <taxon>Bacillati</taxon>
        <taxon>Bacillota</taxon>
        <taxon>Bacilli</taxon>
        <taxon>Lactobacillales</taxon>
        <taxon>Lactobacillaceae</taxon>
        <taxon>Lacticaseibacillus</taxon>
    </lineage>
</organism>
<name>A0ABW4BIH1_9LACO</name>
<proteinExistence type="predicted"/>
<feature type="transmembrane region" description="Helical" evidence="1">
    <location>
        <begin position="103"/>
        <end position="125"/>
    </location>
</feature>
<accession>A0ABW4BIH1</accession>
<feature type="transmembrane region" description="Helical" evidence="1">
    <location>
        <begin position="168"/>
        <end position="190"/>
    </location>
</feature>
<keyword evidence="1" id="KW-0812">Transmembrane</keyword>
<evidence type="ECO:0000313" key="2">
    <source>
        <dbReference type="EMBL" id="MFD1398902.1"/>
    </source>
</evidence>